<comment type="similarity">
    <text evidence="1">Belongs to the PIH1 family.</text>
</comment>
<dbReference type="GO" id="GO:0000492">
    <property type="term" value="P:box C/D snoRNP assembly"/>
    <property type="evidence" value="ECO:0007669"/>
    <property type="project" value="TreeGrafter"/>
</dbReference>
<evidence type="ECO:0000256" key="2">
    <source>
        <dbReference type="SAM" id="MobiDB-lite"/>
    </source>
</evidence>
<evidence type="ECO:0008006" key="7">
    <source>
        <dbReference type="Google" id="ProtNLM"/>
    </source>
</evidence>
<dbReference type="OrthoDB" id="5135119at2759"/>
<feature type="region of interest" description="Disordered" evidence="2">
    <location>
        <begin position="198"/>
        <end position="225"/>
    </location>
</feature>
<comment type="caution">
    <text evidence="5">The sequence shown here is derived from an EMBL/GenBank/DDBJ whole genome shotgun (WGS) entry which is preliminary data.</text>
</comment>
<dbReference type="GO" id="GO:0005737">
    <property type="term" value="C:cytoplasm"/>
    <property type="evidence" value="ECO:0007669"/>
    <property type="project" value="TreeGrafter"/>
</dbReference>
<dbReference type="InterPro" id="IPR012981">
    <property type="entry name" value="PIH1_N"/>
</dbReference>
<name>A0A4C2EBQ1_9SACH</name>
<evidence type="ECO:0000256" key="1">
    <source>
        <dbReference type="ARBA" id="ARBA00008511"/>
    </source>
</evidence>
<dbReference type="InterPro" id="IPR041441">
    <property type="entry name" value="Pih1_CS_Ascomycota"/>
</dbReference>
<dbReference type="Proteomes" id="UP000301737">
    <property type="component" value="Unassembled WGS sequence"/>
</dbReference>
<organism evidence="5 6">
    <name type="scientific">Zygosaccharomyces mellis</name>
    <dbReference type="NCBI Taxonomy" id="42258"/>
    <lineage>
        <taxon>Eukaryota</taxon>
        <taxon>Fungi</taxon>
        <taxon>Dikarya</taxon>
        <taxon>Ascomycota</taxon>
        <taxon>Saccharomycotina</taxon>
        <taxon>Saccharomycetes</taxon>
        <taxon>Saccharomycetales</taxon>
        <taxon>Saccharomycetaceae</taxon>
        <taxon>Zygosaccharomyces</taxon>
    </lineage>
</organism>
<reference evidence="5 6" key="1">
    <citation type="submission" date="2019-01" db="EMBL/GenBank/DDBJ databases">
        <title>Draft Genome Sequencing of Zygosaccharomyces mellis Ca-7.</title>
        <authorList>
            <person name="Shiwa Y."/>
            <person name="Kanesaki Y."/>
            <person name="Ishige T."/>
            <person name="Mura K."/>
            <person name="Hori T."/>
            <person name="Tamura T."/>
        </authorList>
    </citation>
    <scope>NUCLEOTIDE SEQUENCE [LARGE SCALE GENOMIC DNA]</scope>
    <source>
        <strain evidence="5 6">Ca-7</strain>
    </source>
</reference>
<keyword evidence="6" id="KW-1185">Reference proteome</keyword>
<dbReference type="InterPro" id="IPR050734">
    <property type="entry name" value="PIH1/Kintoun_subfamily"/>
</dbReference>
<accession>A0A4C2EBQ1</accession>
<proteinExistence type="inferred from homology"/>
<feature type="domain" description="PIH1 N-terminal" evidence="3">
    <location>
        <begin position="13"/>
        <end position="155"/>
    </location>
</feature>
<dbReference type="Pfam" id="PF18482">
    <property type="entry name" value="Pih1_fungal_CS"/>
    <property type="match status" value="1"/>
</dbReference>
<dbReference type="GO" id="GO:0097255">
    <property type="term" value="C:R2TP complex"/>
    <property type="evidence" value="ECO:0007669"/>
    <property type="project" value="TreeGrafter"/>
</dbReference>
<dbReference type="EMBL" id="BIMX01000031">
    <property type="protein sequence ID" value="GCF01362.1"/>
    <property type="molecule type" value="Genomic_DNA"/>
</dbReference>
<sequence>MSFFLQSQSDLSSVITINPKPEFVIKSKLVSTSNRPMDLAPLELGTKVFINLCHDEQVPKPDINFDPAVVYPLIINDQWEIPIITSSMRQDKDKKGALCYVWDCCINSQCAQWIRKEYQLREIVVEWCLESCDLAELLEISRDDVSFPKMKSKGPILPLEMLSEELKSDYKKEMARMVEEGSDNPDNLIKMRRSLMDDEEKRALEEEEKLPPLFPTNNNEPSANERKPLIEEIDALSIEEKGSKPPKEVNFRVALGKTDPPHKLRIEITSELESSSDYDITYDAINNELVVKNANLENFKEKTLNIPLPNIFDSPETVESHMQCLFIKTEKKLSIKI</sequence>
<dbReference type="AlphaFoldDB" id="A0A4C2EBQ1"/>
<evidence type="ECO:0000313" key="5">
    <source>
        <dbReference type="EMBL" id="GCF01362.1"/>
    </source>
</evidence>
<evidence type="ECO:0000259" key="3">
    <source>
        <dbReference type="Pfam" id="PF08190"/>
    </source>
</evidence>
<evidence type="ECO:0000259" key="4">
    <source>
        <dbReference type="Pfam" id="PF18482"/>
    </source>
</evidence>
<dbReference type="Pfam" id="PF08190">
    <property type="entry name" value="PIH1"/>
    <property type="match status" value="1"/>
</dbReference>
<dbReference type="Gene3D" id="2.60.40.4160">
    <property type="match status" value="1"/>
</dbReference>
<feature type="domain" description="Pih1 Ascomycota CS" evidence="4">
    <location>
        <begin position="249"/>
        <end position="335"/>
    </location>
</feature>
<evidence type="ECO:0000313" key="6">
    <source>
        <dbReference type="Proteomes" id="UP000301737"/>
    </source>
</evidence>
<dbReference type="GO" id="GO:1990904">
    <property type="term" value="C:ribonucleoprotein complex"/>
    <property type="evidence" value="ECO:0007669"/>
    <property type="project" value="TreeGrafter"/>
</dbReference>
<dbReference type="PANTHER" id="PTHR22997">
    <property type="entry name" value="PIH1 DOMAIN-CONTAINING PROTEIN 1"/>
    <property type="match status" value="1"/>
</dbReference>
<dbReference type="PANTHER" id="PTHR22997:SF0">
    <property type="entry name" value="PIH1 DOMAIN-CONTAINING PROTEIN 1"/>
    <property type="match status" value="1"/>
</dbReference>
<dbReference type="GO" id="GO:0006364">
    <property type="term" value="P:rRNA processing"/>
    <property type="evidence" value="ECO:0007669"/>
    <property type="project" value="TreeGrafter"/>
</dbReference>
<protein>
    <recommendedName>
        <fullName evidence="7">Protein interacting with Hsp90 1</fullName>
    </recommendedName>
</protein>
<gene>
    <name evidence="5" type="ORF">ZYGM_001167</name>
</gene>